<dbReference type="InterPro" id="IPR051988">
    <property type="entry name" value="HRR_RAD51_Paralog"/>
</dbReference>
<keyword evidence="5" id="KW-1185">Reference proteome</keyword>
<evidence type="ECO:0008006" key="6">
    <source>
        <dbReference type="Google" id="ProtNLM"/>
    </source>
</evidence>
<gene>
    <name evidence="4" type="ORF">N0V91_004616</name>
</gene>
<dbReference type="GO" id="GO:0033063">
    <property type="term" value="C:Rad51B-Rad51C-Rad51D-XRCC2 complex"/>
    <property type="evidence" value="ECO:0007669"/>
    <property type="project" value="TreeGrafter"/>
</dbReference>
<dbReference type="GO" id="GO:0007131">
    <property type="term" value="P:reciprocal meiotic recombination"/>
    <property type="evidence" value="ECO:0007669"/>
    <property type="project" value="TreeGrafter"/>
</dbReference>
<feature type="compositionally biased region" description="Pro residues" evidence="3">
    <location>
        <begin position="346"/>
        <end position="360"/>
    </location>
</feature>
<keyword evidence="2" id="KW-0539">Nucleus</keyword>
<comment type="caution">
    <text evidence="4">The sequence shown here is derived from an EMBL/GenBank/DDBJ whole genome shotgun (WGS) entry which is preliminary data.</text>
</comment>
<reference evidence="4" key="1">
    <citation type="submission" date="2022-10" db="EMBL/GenBank/DDBJ databases">
        <title>Tapping the CABI collections for fungal endophytes: first genome assemblies for Collariella, Neodidymelliopsis, Ascochyta clinopodiicola, Didymella pomorum, Didymosphaeria variabile, Neocosmospora piperis and Neocucurbitaria cava.</title>
        <authorList>
            <person name="Hill R."/>
        </authorList>
    </citation>
    <scope>NUCLEOTIDE SEQUENCE</scope>
    <source>
        <strain evidence="4">IMI 355091</strain>
    </source>
</reference>
<accession>A0A9W8ZIL0</accession>
<dbReference type="GO" id="GO:0003697">
    <property type="term" value="F:single-stranded DNA binding"/>
    <property type="evidence" value="ECO:0007669"/>
    <property type="project" value="TreeGrafter"/>
</dbReference>
<dbReference type="Gene3D" id="3.40.50.300">
    <property type="entry name" value="P-loop containing nucleotide triphosphate hydrolases"/>
    <property type="match status" value="1"/>
</dbReference>
<dbReference type="EMBL" id="JAPEVA010000027">
    <property type="protein sequence ID" value="KAJ4406407.1"/>
    <property type="molecule type" value="Genomic_DNA"/>
</dbReference>
<feature type="compositionally biased region" description="Basic and acidic residues" evidence="3">
    <location>
        <begin position="188"/>
        <end position="214"/>
    </location>
</feature>
<sequence length="447" mass="47628">MLTKPSPRASTESSKAIPAEPLLASTLLPSTCESILDTLIEAAHPTQAPDVLRFDFPALDTALAHTFQPSSLIALSSDASKPLSSLSQHLLVDALLRYPQHGVAVIDTTGNFDVVGLYQLVLVRLERELPGTGFEGRSEEVQQRAAKALDQVRILRVFDFVGMREAVGELRDGLERSRAGGGGVSAGDKVREGSTEGKGGDETGLLRKAGRTEVADSEDEEEGLEDEDEMLFDNDSTAPGSDPVRTALSHPIASPSAHLARPDQQTSAKSTSQPPLKTILIDNLAHVLTPLLKQDTLSANTLATTFLSTLSNLTRAHALHTILVNPCTTARAPSPSRRPAENAAPVPEPAYTPQPPPPPSVFSSNAAVPALLGLMSRYADAHVLVSMLPRRKLDARVYYSDSGGRDRGKRRGVEMVGAVEVIADRRGGRVGAWGVFKEGKDGGIVEL</sequence>
<dbReference type="InterPro" id="IPR027417">
    <property type="entry name" value="P-loop_NTPase"/>
</dbReference>
<dbReference type="Proteomes" id="UP001140510">
    <property type="component" value="Unassembled WGS sequence"/>
</dbReference>
<evidence type="ECO:0000256" key="2">
    <source>
        <dbReference type="ARBA" id="ARBA00023242"/>
    </source>
</evidence>
<dbReference type="GO" id="GO:0042148">
    <property type="term" value="P:DNA strand invasion"/>
    <property type="evidence" value="ECO:0007669"/>
    <property type="project" value="TreeGrafter"/>
</dbReference>
<evidence type="ECO:0000256" key="3">
    <source>
        <dbReference type="SAM" id="MobiDB-lite"/>
    </source>
</evidence>
<name>A0A9W8ZIL0_9PLEO</name>
<dbReference type="AlphaFoldDB" id="A0A9W8ZIL0"/>
<dbReference type="PANTHER" id="PTHR46457">
    <property type="entry name" value="DNA REPAIR PROTEIN RAD51 HOMOLOG 4"/>
    <property type="match status" value="1"/>
</dbReference>
<dbReference type="GO" id="GO:0008094">
    <property type="term" value="F:ATP-dependent activity, acting on DNA"/>
    <property type="evidence" value="ECO:0007669"/>
    <property type="project" value="TreeGrafter"/>
</dbReference>
<organism evidence="4 5">
    <name type="scientific">Didymella pomorum</name>
    <dbReference type="NCBI Taxonomy" id="749634"/>
    <lineage>
        <taxon>Eukaryota</taxon>
        <taxon>Fungi</taxon>
        <taxon>Dikarya</taxon>
        <taxon>Ascomycota</taxon>
        <taxon>Pezizomycotina</taxon>
        <taxon>Dothideomycetes</taxon>
        <taxon>Pleosporomycetidae</taxon>
        <taxon>Pleosporales</taxon>
        <taxon>Pleosporineae</taxon>
        <taxon>Didymellaceae</taxon>
        <taxon>Didymella</taxon>
    </lineage>
</organism>
<protein>
    <recommendedName>
        <fullName evidence="6">DNA recombination and repair protein Rad51-like C-terminal domain-containing protein</fullName>
    </recommendedName>
</protein>
<evidence type="ECO:0000256" key="1">
    <source>
        <dbReference type="ARBA" id="ARBA00004123"/>
    </source>
</evidence>
<dbReference type="GO" id="GO:0005815">
    <property type="term" value="C:microtubule organizing center"/>
    <property type="evidence" value="ECO:0007669"/>
    <property type="project" value="TreeGrafter"/>
</dbReference>
<feature type="compositionally biased region" description="Acidic residues" evidence="3">
    <location>
        <begin position="215"/>
        <end position="232"/>
    </location>
</feature>
<dbReference type="GO" id="GO:0000723">
    <property type="term" value="P:telomere maintenance"/>
    <property type="evidence" value="ECO:0007669"/>
    <property type="project" value="TreeGrafter"/>
</dbReference>
<dbReference type="GO" id="GO:0000724">
    <property type="term" value="P:double-strand break repair via homologous recombination"/>
    <property type="evidence" value="ECO:0007669"/>
    <property type="project" value="TreeGrafter"/>
</dbReference>
<proteinExistence type="predicted"/>
<comment type="subcellular location">
    <subcellularLocation>
        <location evidence="1">Nucleus</location>
    </subcellularLocation>
</comment>
<dbReference type="GO" id="GO:0005657">
    <property type="term" value="C:replication fork"/>
    <property type="evidence" value="ECO:0007669"/>
    <property type="project" value="TreeGrafter"/>
</dbReference>
<feature type="compositionally biased region" description="Polar residues" evidence="3">
    <location>
        <begin position="263"/>
        <end position="274"/>
    </location>
</feature>
<feature type="region of interest" description="Disordered" evidence="3">
    <location>
        <begin position="328"/>
        <end position="362"/>
    </location>
</feature>
<feature type="region of interest" description="Disordered" evidence="3">
    <location>
        <begin position="175"/>
        <end position="274"/>
    </location>
</feature>
<evidence type="ECO:0000313" key="4">
    <source>
        <dbReference type="EMBL" id="KAJ4406407.1"/>
    </source>
</evidence>
<dbReference type="GO" id="GO:0000400">
    <property type="term" value="F:four-way junction DNA binding"/>
    <property type="evidence" value="ECO:0007669"/>
    <property type="project" value="TreeGrafter"/>
</dbReference>
<dbReference type="PANTHER" id="PTHR46457:SF1">
    <property type="entry name" value="DNA REPAIR PROTEIN RAD51 HOMOLOG 4"/>
    <property type="match status" value="1"/>
</dbReference>
<evidence type="ECO:0000313" key="5">
    <source>
        <dbReference type="Proteomes" id="UP001140510"/>
    </source>
</evidence>
<dbReference type="OrthoDB" id="336321at2759"/>